<dbReference type="OrthoDB" id="764172at2759"/>
<reference evidence="7" key="1">
    <citation type="submission" date="2013-09" db="EMBL/GenBank/DDBJ databases">
        <title>Corchorus olitorius genome sequencing.</title>
        <authorList>
            <person name="Alam M."/>
            <person name="Haque M.S."/>
            <person name="Islam M.S."/>
            <person name="Emdad E.M."/>
            <person name="Islam M.M."/>
            <person name="Ahmed B."/>
            <person name="Halim A."/>
            <person name="Hossen Q.M.M."/>
            <person name="Hossain M.Z."/>
            <person name="Ahmed R."/>
            <person name="Khan M.M."/>
            <person name="Islam R."/>
            <person name="Rashid M.M."/>
            <person name="Khan S.A."/>
            <person name="Rahman M.S."/>
            <person name="Alam M."/>
            <person name="Yahiya A.S."/>
            <person name="Khan M.S."/>
            <person name="Azam M.S."/>
            <person name="Haque T."/>
            <person name="Lashkar M.Z.H."/>
            <person name="Akhand A.I."/>
            <person name="Morshed G."/>
            <person name="Roy S."/>
            <person name="Uddin K.S."/>
            <person name="Rabeya T."/>
            <person name="Hossain A.S."/>
            <person name="Chowdhury A."/>
            <person name="Snigdha A.R."/>
            <person name="Mortoza M.S."/>
            <person name="Matin S.A."/>
            <person name="Hoque S.M.E."/>
            <person name="Islam M.K."/>
            <person name="Roy D.K."/>
            <person name="Haider R."/>
            <person name="Moosa M.M."/>
            <person name="Elias S.M."/>
            <person name="Hasan A.M."/>
            <person name="Jahan S."/>
            <person name="Shafiuddin M."/>
            <person name="Mahmood N."/>
            <person name="Shommy N.S."/>
        </authorList>
    </citation>
    <scope>NUCLEOTIDE SEQUENCE [LARGE SCALE GENOMIC DNA]</scope>
    <source>
        <strain evidence="7">cv. O-4</strain>
    </source>
</reference>
<dbReference type="NCBIfam" id="TIGR01614">
    <property type="entry name" value="PME_inhib"/>
    <property type="match status" value="1"/>
</dbReference>
<name>A0A1R3HEK5_9ROSI</name>
<keyword evidence="1 4" id="KW-0732">Signal</keyword>
<evidence type="ECO:0000256" key="3">
    <source>
        <dbReference type="ARBA" id="ARBA00038471"/>
    </source>
</evidence>
<evidence type="ECO:0000313" key="7">
    <source>
        <dbReference type="Proteomes" id="UP000187203"/>
    </source>
</evidence>
<evidence type="ECO:0000256" key="1">
    <source>
        <dbReference type="ARBA" id="ARBA00022729"/>
    </source>
</evidence>
<feature type="signal peptide" evidence="4">
    <location>
        <begin position="1"/>
        <end position="26"/>
    </location>
</feature>
<organism evidence="6 7">
    <name type="scientific">Corchorus olitorius</name>
    <dbReference type="NCBI Taxonomy" id="93759"/>
    <lineage>
        <taxon>Eukaryota</taxon>
        <taxon>Viridiplantae</taxon>
        <taxon>Streptophyta</taxon>
        <taxon>Embryophyta</taxon>
        <taxon>Tracheophyta</taxon>
        <taxon>Spermatophyta</taxon>
        <taxon>Magnoliopsida</taxon>
        <taxon>eudicotyledons</taxon>
        <taxon>Gunneridae</taxon>
        <taxon>Pentapetalae</taxon>
        <taxon>rosids</taxon>
        <taxon>malvids</taxon>
        <taxon>Malvales</taxon>
        <taxon>Malvaceae</taxon>
        <taxon>Grewioideae</taxon>
        <taxon>Apeibeae</taxon>
        <taxon>Corchorus</taxon>
    </lineage>
</organism>
<comment type="similarity">
    <text evidence="3">Belongs to the PMEI family.</text>
</comment>
<dbReference type="SUPFAM" id="SSF101148">
    <property type="entry name" value="Plant invertase/pectin methylesterase inhibitor"/>
    <property type="match status" value="1"/>
</dbReference>
<evidence type="ECO:0000313" key="6">
    <source>
        <dbReference type="EMBL" id="OMO68715.1"/>
    </source>
</evidence>
<dbReference type="PANTHER" id="PTHR36710">
    <property type="entry name" value="PECTINESTERASE INHIBITOR-LIKE"/>
    <property type="match status" value="1"/>
</dbReference>
<proteinExistence type="inferred from homology"/>
<accession>A0A1R3HEK5</accession>
<feature type="chain" id="PRO_5012006163" evidence="4">
    <location>
        <begin position="27"/>
        <end position="187"/>
    </location>
</feature>
<gene>
    <name evidence="6" type="ORF">COLO4_29448</name>
</gene>
<dbReference type="Pfam" id="PF04043">
    <property type="entry name" value="PMEI"/>
    <property type="match status" value="1"/>
</dbReference>
<feature type="domain" description="Pectinesterase inhibitor" evidence="5">
    <location>
        <begin position="38"/>
        <end position="142"/>
    </location>
</feature>
<keyword evidence="7" id="KW-1185">Reference proteome</keyword>
<dbReference type="InterPro" id="IPR006501">
    <property type="entry name" value="Pectinesterase_inhib_dom"/>
</dbReference>
<dbReference type="AlphaFoldDB" id="A0A1R3HEK5"/>
<dbReference type="Proteomes" id="UP000187203">
    <property type="component" value="Unassembled WGS sequence"/>
</dbReference>
<dbReference type="EMBL" id="AWUE01020359">
    <property type="protein sequence ID" value="OMO68715.1"/>
    <property type="molecule type" value="Genomic_DNA"/>
</dbReference>
<protein>
    <submittedName>
        <fullName evidence="6">Pectinesterase inhibitor</fullName>
    </submittedName>
</protein>
<evidence type="ECO:0000259" key="5">
    <source>
        <dbReference type="Pfam" id="PF04043"/>
    </source>
</evidence>
<evidence type="ECO:0000256" key="4">
    <source>
        <dbReference type="SAM" id="SignalP"/>
    </source>
</evidence>
<dbReference type="InterPro" id="IPR052421">
    <property type="entry name" value="PCW_Enzyme_Inhibitor"/>
</dbReference>
<dbReference type="Gene3D" id="1.20.140.40">
    <property type="entry name" value="Invertase/pectin methylesterase inhibitor family protein"/>
    <property type="match status" value="1"/>
</dbReference>
<dbReference type="InterPro" id="IPR035513">
    <property type="entry name" value="Invertase/methylesterase_inhib"/>
</dbReference>
<sequence length="187" mass="21100">MAKQHVSSLQISIFLLVLLNPVFSSAKSGIDSHDRIGSLVRESCKNWTEFPNICVSTLEADSRSIGINTFPNLCRVAMEVASTRINETLSFIYQFQVNETDSTTQFHLKACVRKYTAGISLIEVNAIPAFDEKDFEESYNDVALSRQLVAECDDSSVTKLFNDRQTELIQFITDVVNLADRQRRISH</sequence>
<evidence type="ECO:0000256" key="2">
    <source>
        <dbReference type="ARBA" id="ARBA00023157"/>
    </source>
</evidence>
<dbReference type="GO" id="GO:0004857">
    <property type="term" value="F:enzyme inhibitor activity"/>
    <property type="evidence" value="ECO:0007669"/>
    <property type="project" value="InterPro"/>
</dbReference>
<dbReference type="PANTHER" id="PTHR36710:SF18">
    <property type="entry name" value="PECTINESTERASE INHIBITOR 5-RELATED"/>
    <property type="match status" value="1"/>
</dbReference>
<comment type="caution">
    <text evidence="6">The sequence shown here is derived from an EMBL/GenBank/DDBJ whole genome shotgun (WGS) entry which is preliminary data.</text>
</comment>
<keyword evidence="2" id="KW-1015">Disulfide bond</keyword>